<keyword evidence="2" id="KW-1185">Reference proteome</keyword>
<evidence type="ECO:0000313" key="2">
    <source>
        <dbReference type="Proteomes" id="UP001500013"/>
    </source>
</evidence>
<name>A0ABP5EAV7_9MICO</name>
<comment type="caution">
    <text evidence="1">The sequence shown here is derived from an EMBL/GenBank/DDBJ whole genome shotgun (WGS) entry which is preliminary data.</text>
</comment>
<accession>A0ABP5EAV7</accession>
<gene>
    <name evidence="1" type="ORF">GCM10009817_41340</name>
</gene>
<proteinExistence type="predicted"/>
<reference evidence="2" key="1">
    <citation type="journal article" date="2019" name="Int. J. Syst. Evol. Microbiol.">
        <title>The Global Catalogue of Microorganisms (GCM) 10K type strain sequencing project: providing services to taxonomists for standard genome sequencing and annotation.</title>
        <authorList>
            <consortium name="The Broad Institute Genomics Platform"/>
            <consortium name="The Broad Institute Genome Sequencing Center for Infectious Disease"/>
            <person name="Wu L."/>
            <person name="Ma J."/>
        </authorList>
    </citation>
    <scope>NUCLEOTIDE SEQUENCE [LARGE SCALE GENOMIC DNA]</scope>
    <source>
        <strain evidence="2">JCM 15628</strain>
    </source>
</reference>
<sequence>MGLTRLLTLAKLRMPVSESVAVRLRGISSVVERETAQITS</sequence>
<dbReference type="Proteomes" id="UP001500013">
    <property type="component" value="Unassembled WGS sequence"/>
</dbReference>
<protein>
    <submittedName>
        <fullName evidence="1">Uncharacterized protein</fullName>
    </submittedName>
</protein>
<evidence type="ECO:0000313" key="1">
    <source>
        <dbReference type="EMBL" id="GAA1994643.1"/>
    </source>
</evidence>
<dbReference type="EMBL" id="BAAAPU010000017">
    <property type="protein sequence ID" value="GAA1994643.1"/>
    <property type="molecule type" value="Genomic_DNA"/>
</dbReference>
<organism evidence="1 2">
    <name type="scientific">Terrabacter lapilli</name>
    <dbReference type="NCBI Taxonomy" id="436231"/>
    <lineage>
        <taxon>Bacteria</taxon>
        <taxon>Bacillati</taxon>
        <taxon>Actinomycetota</taxon>
        <taxon>Actinomycetes</taxon>
        <taxon>Micrococcales</taxon>
        <taxon>Intrasporangiaceae</taxon>
        <taxon>Terrabacter</taxon>
    </lineage>
</organism>